<dbReference type="AlphaFoldDB" id="A6TUY4"/>
<keyword evidence="3" id="KW-1185">Reference proteome</keyword>
<feature type="transmembrane region" description="Helical" evidence="1">
    <location>
        <begin position="35"/>
        <end position="56"/>
    </location>
</feature>
<organism evidence="2 3">
    <name type="scientific">Alkaliphilus metalliredigens (strain QYMF)</name>
    <dbReference type="NCBI Taxonomy" id="293826"/>
    <lineage>
        <taxon>Bacteria</taxon>
        <taxon>Bacillati</taxon>
        <taxon>Bacillota</taxon>
        <taxon>Clostridia</taxon>
        <taxon>Peptostreptococcales</taxon>
        <taxon>Natronincolaceae</taxon>
        <taxon>Alkaliphilus</taxon>
    </lineage>
</organism>
<evidence type="ECO:0000256" key="1">
    <source>
        <dbReference type="SAM" id="Phobius"/>
    </source>
</evidence>
<dbReference type="KEGG" id="amt:Amet_3906"/>
<keyword evidence="1" id="KW-1133">Transmembrane helix</keyword>
<protein>
    <submittedName>
        <fullName evidence="2">Uncharacterized protein</fullName>
    </submittedName>
</protein>
<dbReference type="HOGENOM" id="CLU_2969099_0_0_9"/>
<dbReference type="RefSeq" id="WP_012064957.1">
    <property type="nucleotide sequence ID" value="NC_009633.1"/>
</dbReference>
<dbReference type="EMBL" id="CP000724">
    <property type="protein sequence ID" value="ABR50002.1"/>
    <property type="molecule type" value="Genomic_DNA"/>
</dbReference>
<reference evidence="3" key="1">
    <citation type="journal article" date="2016" name="Genome Announc.">
        <title>Complete genome sequence of Alkaliphilus metalliredigens strain QYMF, an alkaliphilic and metal-reducing bacterium isolated from borax-contaminated leachate ponds.</title>
        <authorList>
            <person name="Hwang C."/>
            <person name="Copeland A."/>
            <person name="Lucas S."/>
            <person name="Lapidus A."/>
            <person name="Barry K."/>
            <person name="Detter J.C."/>
            <person name="Glavina Del Rio T."/>
            <person name="Hammon N."/>
            <person name="Israni S."/>
            <person name="Dalin E."/>
            <person name="Tice H."/>
            <person name="Pitluck S."/>
            <person name="Chertkov O."/>
            <person name="Brettin T."/>
            <person name="Bruce D."/>
            <person name="Han C."/>
            <person name="Schmutz J."/>
            <person name="Larimer F."/>
            <person name="Land M.L."/>
            <person name="Hauser L."/>
            <person name="Kyrpides N."/>
            <person name="Mikhailova N."/>
            <person name="Ye Q."/>
            <person name="Zhou J."/>
            <person name="Richardson P."/>
            <person name="Fields M.W."/>
        </authorList>
    </citation>
    <scope>NUCLEOTIDE SEQUENCE [LARGE SCALE GENOMIC DNA]</scope>
    <source>
        <strain evidence="3">QYMF</strain>
    </source>
</reference>
<sequence>MTKKTTSVNYIAEEVMDMIRNNKISKFLDQYSNELIRMGIYLLVIAFIFGLSLIYAKW</sequence>
<evidence type="ECO:0000313" key="3">
    <source>
        <dbReference type="Proteomes" id="UP000001572"/>
    </source>
</evidence>
<dbReference type="Proteomes" id="UP000001572">
    <property type="component" value="Chromosome"/>
</dbReference>
<keyword evidence="1" id="KW-0812">Transmembrane</keyword>
<keyword evidence="1" id="KW-0472">Membrane</keyword>
<dbReference type="STRING" id="293826.Amet_3906"/>
<evidence type="ECO:0000313" key="2">
    <source>
        <dbReference type="EMBL" id="ABR50002.1"/>
    </source>
</evidence>
<gene>
    <name evidence="2" type="ordered locus">Amet_3906</name>
</gene>
<accession>A6TUY4</accession>
<proteinExistence type="predicted"/>
<name>A6TUY4_ALKMQ</name>